<dbReference type="GO" id="GO:0006189">
    <property type="term" value="P:'de novo' IMP biosynthetic process"/>
    <property type="evidence" value="ECO:0007669"/>
    <property type="project" value="InterPro"/>
</dbReference>
<accession>A0A816ULH7</accession>
<dbReference type="GO" id="GO:0008864">
    <property type="term" value="F:formyltetrahydrofolate deformylase activity"/>
    <property type="evidence" value="ECO:0007669"/>
    <property type="project" value="InterPro"/>
</dbReference>
<protein>
    <submittedName>
        <fullName evidence="1">(rape) hypothetical protein</fullName>
    </submittedName>
</protein>
<dbReference type="InterPro" id="IPR004810">
    <property type="entry name" value="PurU"/>
</dbReference>
<gene>
    <name evidence="1" type="ORF">DARMORV10_C08P23210.1</name>
</gene>
<dbReference type="PANTHER" id="PTHR42706">
    <property type="entry name" value="FORMYLTETRAHYDROFOLATE DEFORMYLASE"/>
    <property type="match status" value="1"/>
</dbReference>
<dbReference type="PANTHER" id="PTHR42706:SF1">
    <property type="entry name" value="FORMYLTETRAHYDROFOLATE DEFORMYLASE 2, MITOCHONDRIAL"/>
    <property type="match status" value="1"/>
</dbReference>
<sequence length="46" mass="5370">SVSHRDSLRSFLYKSEDLEKKFLTKAIKSYCELQVLPYGTNKTVVF</sequence>
<feature type="non-terminal residue" evidence="1">
    <location>
        <position position="1"/>
    </location>
</feature>
<dbReference type="Proteomes" id="UP001295469">
    <property type="component" value="Chromosome C08"/>
</dbReference>
<dbReference type="AlphaFoldDB" id="A0A816ULH7"/>
<reference evidence="1" key="1">
    <citation type="submission" date="2021-01" db="EMBL/GenBank/DDBJ databases">
        <authorList>
            <consortium name="Genoscope - CEA"/>
            <person name="William W."/>
        </authorList>
    </citation>
    <scope>NUCLEOTIDE SEQUENCE</scope>
</reference>
<proteinExistence type="predicted"/>
<dbReference type="EMBL" id="HG994372">
    <property type="protein sequence ID" value="CAF2110310.1"/>
    <property type="molecule type" value="Genomic_DNA"/>
</dbReference>
<name>A0A816ULH7_BRANA</name>
<evidence type="ECO:0000313" key="1">
    <source>
        <dbReference type="EMBL" id="CAF2110310.1"/>
    </source>
</evidence>
<organism evidence="1">
    <name type="scientific">Brassica napus</name>
    <name type="common">Rape</name>
    <dbReference type="NCBI Taxonomy" id="3708"/>
    <lineage>
        <taxon>Eukaryota</taxon>
        <taxon>Viridiplantae</taxon>
        <taxon>Streptophyta</taxon>
        <taxon>Embryophyta</taxon>
        <taxon>Tracheophyta</taxon>
        <taxon>Spermatophyta</taxon>
        <taxon>Magnoliopsida</taxon>
        <taxon>eudicotyledons</taxon>
        <taxon>Gunneridae</taxon>
        <taxon>Pentapetalae</taxon>
        <taxon>rosids</taxon>
        <taxon>malvids</taxon>
        <taxon>Brassicales</taxon>
        <taxon>Brassicaceae</taxon>
        <taxon>Brassiceae</taxon>
        <taxon>Brassica</taxon>
    </lineage>
</organism>